<evidence type="ECO:0000313" key="6">
    <source>
        <dbReference type="Proteomes" id="UP000649345"/>
    </source>
</evidence>
<dbReference type="Pfam" id="PF00392">
    <property type="entry name" value="GntR"/>
    <property type="match status" value="1"/>
</dbReference>
<dbReference type="EMBL" id="JACOOR010000001">
    <property type="protein sequence ID" value="MBC5658577.1"/>
    <property type="molecule type" value="Genomic_DNA"/>
</dbReference>
<dbReference type="InterPro" id="IPR050679">
    <property type="entry name" value="Bact_HTH_transcr_reg"/>
</dbReference>
<proteinExistence type="predicted"/>
<dbReference type="Proteomes" id="UP000649345">
    <property type="component" value="Unassembled WGS sequence"/>
</dbReference>
<dbReference type="SUPFAM" id="SSF46785">
    <property type="entry name" value="Winged helix' DNA-binding domain"/>
    <property type="match status" value="1"/>
</dbReference>
<dbReference type="Pfam" id="PF07702">
    <property type="entry name" value="UTRA"/>
    <property type="match status" value="1"/>
</dbReference>
<dbReference type="AlphaFoldDB" id="A0A923LAG2"/>
<dbReference type="Gene3D" id="3.40.1410.10">
    <property type="entry name" value="Chorismate lyase-like"/>
    <property type="match status" value="1"/>
</dbReference>
<keyword evidence="6" id="KW-1185">Reference proteome</keyword>
<dbReference type="GO" id="GO:0003677">
    <property type="term" value="F:DNA binding"/>
    <property type="evidence" value="ECO:0007669"/>
    <property type="project" value="UniProtKB-KW"/>
</dbReference>
<dbReference type="PANTHER" id="PTHR44846:SF1">
    <property type="entry name" value="MANNOSYL-D-GLYCERATE TRANSPORT_METABOLISM SYSTEM REPRESSOR MNGR-RELATED"/>
    <property type="match status" value="1"/>
</dbReference>
<organism evidence="5 6">
    <name type="scientific">Anaerosacchariphilus hominis</name>
    <dbReference type="NCBI Taxonomy" id="2763017"/>
    <lineage>
        <taxon>Bacteria</taxon>
        <taxon>Bacillati</taxon>
        <taxon>Bacillota</taxon>
        <taxon>Clostridia</taxon>
        <taxon>Lachnospirales</taxon>
        <taxon>Lachnospiraceae</taxon>
        <taxon>Anaerosacchariphilus</taxon>
    </lineage>
</organism>
<dbReference type="GO" id="GO:0045892">
    <property type="term" value="P:negative regulation of DNA-templated transcription"/>
    <property type="evidence" value="ECO:0007669"/>
    <property type="project" value="TreeGrafter"/>
</dbReference>
<sequence length="259" mass="30365">MDKTKRFTEYITINKFSLIPLYSQLKESIKAAILSGTLKPGDKLPTENELCNTFNLSRTVTRQAFSELANEGYICRFKSRGTFVNQTNQKNVFFKKIMSFNDEMRMYGYTPKTELLSSEKIFCSDALSQHSGFPEGEPLIRLQRLRYRNDVPIVYIDAYYKADRIPGIEHYDIETNSLYDTMERYYDIKVMHTKKQFTARIVEDKHAEYLNIKKKSAVQYVESTEYDNYDQLLSYDISIYAGERNVFEVEINNLAKNGY</sequence>
<dbReference type="SUPFAM" id="SSF64288">
    <property type="entry name" value="Chorismate lyase-like"/>
    <property type="match status" value="1"/>
</dbReference>
<dbReference type="InterPro" id="IPR028978">
    <property type="entry name" value="Chorismate_lyase_/UTRA_dom_sf"/>
</dbReference>
<dbReference type="InterPro" id="IPR036388">
    <property type="entry name" value="WH-like_DNA-bd_sf"/>
</dbReference>
<feature type="domain" description="HTH gntR-type" evidence="4">
    <location>
        <begin position="19"/>
        <end position="87"/>
    </location>
</feature>
<evidence type="ECO:0000313" key="5">
    <source>
        <dbReference type="EMBL" id="MBC5658577.1"/>
    </source>
</evidence>
<dbReference type="SMART" id="SM00345">
    <property type="entry name" value="HTH_GNTR"/>
    <property type="match status" value="1"/>
</dbReference>
<evidence type="ECO:0000256" key="1">
    <source>
        <dbReference type="ARBA" id="ARBA00023015"/>
    </source>
</evidence>
<dbReference type="PRINTS" id="PR00035">
    <property type="entry name" value="HTHGNTR"/>
</dbReference>
<evidence type="ECO:0000256" key="2">
    <source>
        <dbReference type="ARBA" id="ARBA00023125"/>
    </source>
</evidence>
<keyword evidence="1" id="KW-0805">Transcription regulation</keyword>
<dbReference type="PANTHER" id="PTHR44846">
    <property type="entry name" value="MANNOSYL-D-GLYCERATE TRANSPORT/METABOLISM SYSTEM REPRESSOR MNGR-RELATED"/>
    <property type="match status" value="1"/>
</dbReference>
<reference evidence="5" key="1">
    <citation type="submission" date="2020-08" db="EMBL/GenBank/DDBJ databases">
        <title>Genome public.</title>
        <authorList>
            <person name="Liu C."/>
            <person name="Sun Q."/>
        </authorList>
    </citation>
    <scope>NUCLEOTIDE SEQUENCE</scope>
    <source>
        <strain evidence="5">NSJ-68</strain>
    </source>
</reference>
<dbReference type="InterPro" id="IPR011663">
    <property type="entry name" value="UTRA"/>
</dbReference>
<gene>
    <name evidence="5" type="ORF">H8S44_02095</name>
</gene>
<dbReference type="GO" id="GO:0003700">
    <property type="term" value="F:DNA-binding transcription factor activity"/>
    <property type="evidence" value="ECO:0007669"/>
    <property type="project" value="InterPro"/>
</dbReference>
<evidence type="ECO:0000259" key="4">
    <source>
        <dbReference type="PROSITE" id="PS50949"/>
    </source>
</evidence>
<dbReference type="CDD" id="cd07377">
    <property type="entry name" value="WHTH_GntR"/>
    <property type="match status" value="1"/>
</dbReference>
<keyword evidence="2" id="KW-0238">DNA-binding</keyword>
<accession>A0A923LAG2</accession>
<keyword evidence="3" id="KW-0804">Transcription</keyword>
<dbReference type="PROSITE" id="PS50949">
    <property type="entry name" value="HTH_GNTR"/>
    <property type="match status" value="1"/>
</dbReference>
<evidence type="ECO:0000256" key="3">
    <source>
        <dbReference type="ARBA" id="ARBA00023163"/>
    </source>
</evidence>
<dbReference type="RefSeq" id="WP_186872724.1">
    <property type="nucleotide sequence ID" value="NZ_JACOOR010000001.1"/>
</dbReference>
<dbReference type="InterPro" id="IPR036390">
    <property type="entry name" value="WH_DNA-bd_sf"/>
</dbReference>
<protein>
    <submittedName>
        <fullName evidence="5">GntR family transcriptional regulator</fullName>
    </submittedName>
</protein>
<dbReference type="Gene3D" id="1.10.10.10">
    <property type="entry name" value="Winged helix-like DNA-binding domain superfamily/Winged helix DNA-binding domain"/>
    <property type="match status" value="1"/>
</dbReference>
<dbReference type="SMART" id="SM00866">
    <property type="entry name" value="UTRA"/>
    <property type="match status" value="1"/>
</dbReference>
<name>A0A923LAG2_9FIRM</name>
<comment type="caution">
    <text evidence="5">The sequence shown here is derived from an EMBL/GenBank/DDBJ whole genome shotgun (WGS) entry which is preliminary data.</text>
</comment>
<dbReference type="InterPro" id="IPR000524">
    <property type="entry name" value="Tscrpt_reg_HTH_GntR"/>
</dbReference>